<sequence length="258" mass="27795">MSEKYITKHPYVAAVIAALICTFLTAVGSAAAQVAELAEVPAYLVMTASVILSILAGLWLLRRSRISAEEVGFRRPVSGSIRSIWLCVPLLLVEVIPFVAYGPDAFTRPGAEYAVLALFTIVVGFNEELYFRGLAFSFLSRRSRKQAVIGSSVVFGVLHAANALSGTNPAEVLLQIVFAFLVGIVLALIVSITRSLWIGIVWHAVHNFLSFSTEVVFDQTALIVVSAQVLILLVFTVGLWKRGTAAAYTEPKSAPALA</sequence>
<gene>
    <name evidence="3" type="ORF">M0651_14060</name>
</gene>
<dbReference type="GO" id="GO:0008237">
    <property type="term" value="F:metallopeptidase activity"/>
    <property type="evidence" value="ECO:0007669"/>
    <property type="project" value="UniProtKB-KW"/>
</dbReference>
<dbReference type="Pfam" id="PF02517">
    <property type="entry name" value="Rce1-like"/>
    <property type="match status" value="1"/>
</dbReference>
<keyword evidence="3" id="KW-0645">Protease</keyword>
<evidence type="ECO:0000256" key="1">
    <source>
        <dbReference type="SAM" id="Phobius"/>
    </source>
</evidence>
<feature type="transmembrane region" description="Helical" evidence="1">
    <location>
        <begin position="113"/>
        <end position="135"/>
    </location>
</feature>
<evidence type="ECO:0000313" key="3">
    <source>
        <dbReference type="EMBL" id="MCK8488299.1"/>
    </source>
</evidence>
<organism evidence="3 4">
    <name type="scientific">Paenibacillus mellifer</name>
    <dbReference type="NCBI Taxonomy" id="2937794"/>
    <lineage>
        <taxon>Bacteria</taxon>
        <taxon>Bacillati</taxon>
        <taxon>Bacillota</taxon>
        <taxon>Bacilli</taxon>
        <taxon>Bacillales</taxon>
        <taxon>Paenibacillaceae</taxon>
        <taxon>Paenibacillus</taxon>
    </lineage>
</organism>
<proteinExistence type="predicted"/>
<evidence type="ECO:0000313" key="4">
    <source>
        <dbReference type="Proteomes" id="UP001139534"/>
    </source>
</evidence>
<dbReference type="EMBL" id="JALPRK010000012">
    <property type="protein sequence ID" value="MCK8488299.1"/>
    <property type="molecule type" value="Genomic_DNA"/>
</dbReference>
<feature type="domain" description="CAAX prenyl protease 2/Lysostaphin resistance protein A-like" evidence="2">
    <location>
        <begin position="113"/>
        <end position="209"/>
    </location>
</feature>
<dbReference type="AlphaFoldDB" id="A0A9X2BPQ9"/>
<comment type="caution">
    <text evidence="3">The sequence shown here is derived from an EMBL/GenBank/DDBJ whole genome shotgun (WGS) entry which is preliminary data.</text>
</comment>
<dbReference type="RefSeq" id="WP_248552378.1">
    <property type="nucleotide sequence ID" value="NZ_JALPRK010000012.1"/>
</dbReference>
<dbReference type="PANTHER" id="PTHR39430:SF1">
    <property type="entry name" value="PROTEASE"/>
    <property type="match status" value="1"/>
</dbReference>
<dbReference type="GO" id="GO:0004175">
    <property type="term" value="F:endopeptidase activity"/>
    <property type="evidence" value="ECO:0007669"/>
    <property type="project" value="UniProtKB-ARBA"/>
</dbReference>
<reference evidence="3" key="1">
    <citation type="submission" date="2022-04" db="EMBL/GenBank/DDBJ databases">
        <authorList>
            <person name="Seo M.-J."/>
        </authorList>
    </citation>
    <scope>NUCLEOTIDE SEQUENCE</scope>
    <source>
        <strain evidence="3">MBLB2552</strain>
    </source>
</reference>
<keyword evidence="3" id="KW-0378">Hydrolase</keyword>
<accession>A0A9X2BPQ9</accession>
<evidence type="ECO:0000259" key="2">
    <source>
        <dbReference type="Pfam" id="PF02517"/>
    </source>
</evidence>
<feature type="transmembrane region" description="Helical" evidence="1">
    <location>
        <begin position="42"/>
        <end position="61"/>
    </location>
</feature>
<protein>
    <submittedName>
        <fullName evidence="3">CPBP family intramembrane metalloprotease</fullName>
    </submittedName>
</protein>
<dbReference type="PANTHER" id="PTHR39430">
    <property type="entry name" value="MEMBRANE-ASSOCIATED PROTEASE-RELATED"/>
    <property type="match status" value="1"/>
</dbReference>
<keyword evidence="4" id="KW-1185">Reference proteome</keyword>
<keyword evidence="1" id="KW-0812">Transmembrane</keyword>
<dbReference type="GO" id="GO:0080120">
    <property type="term" value="P:CAAX-box protein maturation"/>
    <property type="evidence" value="ECO:0007669"/>
    <property type="project" value="UniProtKB-ARBA"/>
</dbReference>
<name>A0A9X2BPQ9_9BACL</name>
<feature type="transmembrane region" description="Helical" evidence="1">
    <location>
        <begin position="82"/>
        <end position="101"/>
    </location>
</feature>
<keyword evidence="3" id="KW-0482">Metalloprotease</keyword>
<keyword evidence="1" id="KW-1133">Transmembrane helix</keyword>
<feature type="transmembrane region" description="Helical" evidence="1">
    <location>
        <begin position="219"/>
        <end position="240"/>
    </location>
</feature>
<dbReference type="InterPro" id="IPR003675">
    <property type="entry name" value="Rce1/LyrA-like_dom"/>
</dbReference>
<dbReference type="Proteomes" id="UP001139534">
    <property type="component" value="Unassembled WGS sequence"/>
</dbReference>
<keyword evidence="1" id="KW-0472">Membrane</keyword>
<feature type="transmembrane region" description="Helical" evidence="1">
    <location>
        <begin position="172"/>
        <end position="189"/>
    </location>
</feature>